<reference evidence="1 2" key="1">
    <citation type="submission" date="2010-12" db="EMBL/GenBank/DDBJ databases">
        <authorList>
            <person name="Muzny D."/>
            <person name="Qin X."/>
            <person name="Deng J."/>
            <person name="Jiang H."/>
            <person name="Liu Y."/>
            <person name="Qu J."/>
            <person name="Song X.-Z."/>
            <person name="Zhang L."/>
            <person name="Thornton R."/>
            <person name="Coyle M."/>
            <person name="Francisco L."/>
            <person name="Jackson L."/>
            <person name="Javaid M."/>
            <person name="Korchina V."/>
            <person name="Kovar C."/>
            <person name="Mata R."/>
            <person name="Mathew T."/>
            <person name="Ngo R."/>
            <person name="Nguyen L."/>
            <person name="Nguyen N."/>
            <person name="Okwuonu G."/>
            <person name="Ongeri F."/>
            <person name="Pham C."/>
            <person name="Simmons D."/>
            <person name="Wilczek-Boney K."/>
            <person name="Hale W."/>
            <person name="Jakkamsetti A."/>
            <person name="Pham P."/>
            <person name="Ruth R."/>
            <person name="San Lucas F."/>
            <person name="Warren J."/>
            <person name="Zhang J."/>
            <person name="Zhao Z."/>
            <person name="Zhou C."/>
            <person name="Zhu D."/>
            <person name="Lee S."/>
            <person name="Bess C."/>
            <person name="Blankenburg K."/>
            <person name="Forbes L."/>
            <person name="Fu Q."/>
            <person name="Gubbala S."/>
            <person name="Hirani K."/>
            <person name="Jayaseelan J.C."/>
            <person name="Lara F."/>
            <person name="Munidasa M."/>
            <person name="Palculict T."/>
            <person name="Patil S."/>
            <person name="Pu L.-L."/>
            <person name="Saada N."/>
            <person name="Tang L."/>
            <person name="Weissenberger G."/>
            <person name="Zhu Y."/>
            <person name="Hemphill L."/>
            <person name="Shang Y."/>
            <person name="Youmans B."/>
            <person name="Ayvaz T."/>
            <person name="Ross M."/>
            <person name="Santibanez J."/>
            <person name="Aqrawi P."/>
            <person name="Gross S."/>
            <person name="Joshi V."/>
            <person name="Fowler G."/>
            <person name="Nazareth L."/>
            <person name="Reid J."/>
            <person name="Worley K."/>
            <person name="Petrosino J."/>
            <person name="Highlander S."/>
            <person name="Gibbs R."/>
        </authorList>
    </citation>
    <scope>NUCLEOTIDE SEQUENCE [LARGE SCALE GENOMIC DNA]</scope>
    <source>
        <strain evidence="1 2">ATCC 51599</strain>
    </source>
</reference>
<proteinExistence type="predicted"/>
<dbReference type="STRING" id="887898.HMPREF0551_1487"/>
<evidence type="ECO:0000313" key="1">
    <source>
        <dbReference type="EMBL" id="EFV94740.1"/>
    </source>
</evidence>
<dbReference type="RefSeq" id="WP_005673770.1">
    <property type="nucleotide sequence ID" value="NZ_CP146288.1"/>
</dbReference>
<keyword evidence="2" id="KW-1185">Reference proteome</keyword>
<sequence>MNLLLLTFGDNTDNHQQAVFAALSFMRDPHIRRVLVVTDRPDFYRWLYGTARNALSTEDGGKDASGKRGMAAVEILPITAETLTGWQGPQQFFWRIKIQAVAMAVRQYPGQHLLYVDSDTFLAGSLADMVRQLDAGAAYMHCFENRLGDRNSRTLTRTRRALVGRTLEGIALTGRHEMWNAGVIGLPASTAAERVAQALQLCDAMCATDCPRRLIEQFAFSLALQQGTLHPCQDVIGHYWGNKAAWNRLIAGFLAEARLKDETVAQAVARVGKVDWRALPLEHRQRRWVLRLKAGIDWLLPPKKLRHFTPG</sequence>
<dbReference type="eggNOG" id="COG1442">
    <property type="taxonomic scope" value="Bacteria"/>
</dbReference>
<evidence type="ECO:0000313" key="2">
    <source>
        <dbReference type="Proteomes" id="UP000011021"/>
    </source>
</evidence>
<protein>
    <recommendedName>
        <fullName evidence="3">Nucleotide-diphospho-sugar transferase domain-containing protein</fullName>
    </recommendedName>
</protein>
<dbReference type="AlphaFoldDB" id="E7RXR6"/>
<dbReference type="HOGENOM" id="CLU_080371_0_0_4"/>
<comment type="caution">
    <text evidence="1">The sequence shown here is derived from an EMBL/GenBank/DDBJ whole genome shotgun (WGS) entry which is preliminary data.</text>
</comment>
<gene>
    <name evidence="1" type="ORF">HMPREF0551_1487</name>
</gene>
<dbReference type="Proteomes" id="UP000011021">
    <property type="component" value="Unassembled WGS sequence"/>
</dbReference>
<name>E7RXR6_9BURK</name>
<accession>E7RXR6</accession>
<dbReference type="EMBL" id="AEQP01000010">
    <property type="protein sequence ID" value="EFV94740.1"/>
    <property type="molecule type" value="Genomic_DNA"/>
</dbReference>
<organism evidence="1 2">
    <name type="scientific">Lautropia mirabilis ATCC 51599</name>
    <dbReference type="NCBI Taxonomy" id="887898"/>
    <lineage>
        <taxon>Bacteria</taxon>
        <taxon>Pseudomonadati</taxon>
        <taxon>Pseudomonadota</taxon>
        <taxon>Betaproteobacteria</taxon>
        <taxon>Burkholderiales</taxon>
        <taxon>Burkholderiaceae</taxon>
        <taxon>Lautropia</taxon>
    </lineage>
</organism>
<evidence type="ECO:0008006" key="3">
    <source>
        <dbReference type="Google" id="ProtNLM"/>
    </source>
</evidence>